<comment type="caution">
    <text evidence="4">The sequence shown here is derived from an EMBL/GenBank/DDBJ whole genome shotgun (WGS) entry which is preliminary data.</text>
</comment>
<keyword evidence="2" id="KW-0472">Membrane</keyword>
<dbReference type="Proteomes" id="UP000275356">
    <property type="component" value="Unassembled WGS sequence"/>
</dbReference>
<evidence type="ECO:0000256" key="1">
    <source>
        <dbReference type="SAM" id="MobiDB-lite"/>
    </source>
</evidence>
<keyword evidence="2" id="KW-1133">Transmembrane helix</keyword>
<feature type="transmembrane region" description="Helical" evidence="2">
    <location>
        <begin position="132"/>
        <end position="160"/>
    </location>
</feature>
<dbReference type="RefSeq" id="WP_211339107.1">
    <property type="nucleotide sequence ID" value="NZ_RKHQ01000001.1"/>
</dbReference>
<reference evidence="4 5" key="1">
    <citation type="submission" date="2018-11" db="EMBL/GenBank/DDBJ databases">
        <title>Sequencing the genomes of 1000 actinobacteria strains.</title>
        <authorList>
            <person name="Klenk H.-P."/>
        </authorList>
    </citation>
    <scope>NUCLEOTIDE SEQUENCE [LARGE SCALE GENOMIC DNA]</scope>
    <source>
        <strain evidence="4 5">DSM 13521</strain>
    </source>
</reference>
<protein>
    <submittedName>
        <fullName evidence="4">Uncharacterized protein DUF4190</fullName>
    </submittedName>
</protein>
<dbReference type="EMBL" id="RKHQ01000001">
    <property type="protein sequence ID" value="ROR96254.1"/>
    <property type="molecule type" value="Genomic_DNA"/>
</dbReference>
<dbReference type="Pfam" id="PF13828">
    <property type="entry name" value="DUF4190"/>
    <property type="match status" value="1"/>
</dbReference>
<feature type="compositionally biased region" description="Pro residues" evidence="1">
    <location>
        <begin position="1"/>
        <end position="14"/>
    </location>
</feature>
<sequence length="170" mass="17181">MTTPNPYGPQPSDTPPGVTTPGTTPPGASVPGMPSPSGSPYGAPSYGSQPYGATPYGPGTQDAPVAGPPAGSPYQSAYPYDAMPYRPTNQLAIVALILSLAGLATFLTAPAGAICGHIALGQIRRNPGQQGYGTAVAAIVSGWVITVLGLAAAAWFIWVITQLSTIPNQY</sequence>
<gene>
    <name evidence="4" type="ORF">EDD28_0835</name>
</gene>
<feature type="domain" description="DUF4190" evidence="3">
    <location>
        <begin position="91"/>
        <end position="151"/>
    </location>
</feature>
<name>A0A3N2D9W3_9MICO</name>
<organism evidence="4 5">
    <name type="scientific">Salana multivorans</name>
    <dbReference type="NCBI Taxonomy" id="120377"/>
    <lineage>
        <taxon>Bacteria</taxon>
        <taxon>Bacillati</taxon>
        <taxon>Actinomycetota</taxon>
        <taxon>Actinomycetes</taxon>
        <taxon>Micrococcales</taxon>
        <taxon>Beutenbergiaceae</taxon>
        <taxon>Salana</taxon>
    </lineage>
</organism>
<evidence type="ECO:0000313" key="4">
    <source>
        <dbReference type="EMBL" id="ROR96254.1"/>
    </source>
</evidence>
<dbReference type="InterPro" id="IPR025241">
    <property type="entry name" value="DUF4190"/>
</dbReference>
<keyword evidence="2" id="KW-0812">Transmembrane</keyword>
<accession>A0A3N2D9W3</accession>
<evidence type="ECO:0000259" key="3">
    <source>
        <dbReference type="Pfam" id="PF13828"/>
    </source>
</evidence>
<keyword evidence="5" id="KW-1185">Reference proteome</keyword>
<feature type="compositionally biased region" description="Low complexity" evidence="1">
    <location>
        <begin position="15"/>
        <end position="52"/>
    </location>
</feature>
<proteinExistence type="predicted"/>
<feature type="region of interest" description="Disordered" evidence="1">
    <location>
        <begin position="1"/>
        <end position="71"/>
    </location>
</feature>
<dbReference type="AlphaFoldDB" id="A0A3N2D9W3"/>
<feature type="transmembrane region" description="Helical" evidence="2">
    <location>
        <begin position="91"/>
        <end position="120"/>
    </location>
</feature>
<evidence type="ECO:0000256" key="2">
    <source>
        <dbReference type="SAM" id="Phobius"/>
    </source>
</evidence>
<evidence type="ECO:0000313" key="5">
    <source>
        <dbReference type="Proteomes" id="UP000275356"/>
    </source>
</evidence>